<dbReference type="InterPro" id="IPR051790">
    <property type="entry name" value="Cytochrome_c-biogenesis_DsbD"/>
</dbReference>
<evidence type="ECO:0000256" key="1">
    <source>
        <dbReference type="ARBA" id="ARBA00004141"/>
    </source>
</evidence>
<dbReference type="EMBL" id="CP015453">
    <property type="protein sequence ID" value="AWH96729.1"/>
    <property type="molecule type" value="Genomic_DNA"/>
</dbReference>
<feature type="domain" description="Cytochrome C biogenesis protein transmembrane" evidence="8">
    <location>
        <begin position="8"/>
        <end position="174"/>
    </location>
</feature>
<feature type="transmembrane region" description="Helical" evidence="7">
    <location>
        <begin position="151"/>
        <end position="174"/>
    </location>
</feature>
<feature type="transmembrane region" description="Helical" evidence="7">
    <location>
        <begin position="12"/>
        <end position="35"/>
    </location>
</feature>
<dbReference type="KEGG" id="dpc:A6048_15945"/>
<dbReference type="AlphaFoldDB" id="A0AAD0JT14"/>
<dbReference type="GO" id="GO:0017004">
    <property type="term" value="P:cytochrome complex assembly"/>
    <property type="evidence" value="ECO:0007669"/>
    <property type="project" value="InterPro"/>
</dbReference>
<dbReference type="Proteomes" id="UP000244903">
    <property type="component" value="Chromosome"/>
</dbReference>
<evidence type="ECO:0000259" key="8">
    <source>
        <dbReference type="Pfam" id="PF02683"/>
    </source>
</evidence>
<dbReference type="RefSeq" id="WP_107746849.1">
    <property type="nucleotide sequence ID" value="NZ_CP015453.1"/>
</dbReference>
<feature type="transmembrane region" description="Helical" evidence="7">
    <location>
        <begin position="120"/>
        <end position="145"/>
    </location>
</feature>
<organism evidence="9 10">
    <name type="scientific">Dietzia psychralcaliphila</name>
    <dbReference type="NCBI Taxonomy" id="139021"/>
    <lineage>
        <taxon>Bacteria</taxon>
        <taxon>Bacillati</taxon>
        <taxon>Actinomycetota</taxon>
        <taxon>Actinomycetes</taxon>
        <taxon>Mycobacteriales</taxon>
        <taxon>Dietziaceae</taxon>
        <taxon>Dietzia</taxon>
    </lineage>
</organism>
<gene>
    <name evidence="9" type="ORF">A6048_15945</name>
</gene>
<sequence length="309" mass="31923">MTEQIGLVGGFLGGVLSILSPCSALLLPAFFAYAFGTRRMIVARTGLFLLGLAVVLVPLGAGMGAIGSLFTVHRGTVTLVGGLVVVVLGFYTVLGGGFWLPGLSDASSRITGSGPLSVLVLGALYGFAGFCSGPLLGGVLTLAMAGGSPAYGAAVMGAYAIGMVVPLAILALAWDSLGVSRRRVLRGRELTLGPIRTHTTSVIAGSLFVAVGLLFVLTDGTAALGSLMGVDEQFELQLAVERWVAGVDDLWFLVAALALAAVVLAGWVLRDRRRTRGSRARGSRARGARARDEQARDQNRPSGQEPARS</sequence>
<dbReference type="PANTHER" id="PTHR31272">
    <property type="entry name" value="CYTOCHROME C-TYPE BIOGENESIS PROTEIN HI_1454-RELATED"/>
    <property type="match status" value="1"/>
</dbReference>
<evidence type="ECO:0000256" key="5">
    <source>
        <dbReference type="ARBA" id="ARBA00023136"/>
    </source>
</evidence>
<name>A0AAD0JT14_9ACTN</name>
<protein>
    <submittedName>
        <fullName evidence="9">Thiol-disulfide oxidoreductase</fullName>
    </submittedName>
</protein>
<dbReference type="InterPro" id="IPR003834">
    <property type="entry name" value="Cyt_c_assmbl_TM_dom"/>
</dbReference>
<evidence type="ECO:0000256" key="6">
    <source>
        <dbReference type="SAM" id="MobiDB-lite"/>
    </source>
</evidence>
<reference evidence="9 10" key="1">
    <citation type="submission" date="2016-04" db="EMBL/GenBank/DDBJ databases">
        <title>Complete genome sequence of the haloalkaliphilic hydrocarbon-degrading bacterium Dietzia psychralcaliphila ILA-1T, isolated from a drain of a fish product-processing plant.</title>
        <authorList>
            <person name="Zhao J."/>
            <person name="Hu B."/>
            <person name="Geng S."/>
            <person name="Nie Y."/>
            <person name="Tang Y."/>
        </authorList>
    </citation>
    <scope>NUCLEOTIDE SEQUENCE [LARGE SCALE GENOMIC DNA]</scope>
    <source>
        <strain evidence="9 10">ILA-1</strain>
    </source>
</reference>
<comment type="subcellular location">
    <subcellularLocation>
        <location evidence="1">Membrane</location>
        <topology evidence="1">Multi-pass membrane protein</topology>
    </subcellularLocation>
</comment>
<feature type="transmembrane region" description="Helical" evidence="7">
    <location>
        <begin position="250"/>
        <end position="269"/>
    </location>
</feature>
<feature type="transmembrane region" description="Helical" evidence="7">
    <location>
        <begin position="195"/>
        <end position="217"/>
    </location>
</feature>
<dbReference type="PANTHER" id="PTHR31272:SF4">
    <property type="entry name" value="CYTOCHROME C-TYPE BIOGENESIS PROTEIN HI_1454-RELATED"/>
    <property type="match status" value="1"/>
</dbReference>
<comment type="similarity">
    <text evidence="2">Belongs to the DsbD family.</text>
</comment>
<keyword evidence="10" id="KW-1185">Reference proteome</keyword>
<evidence type="ECO:0000313" key="9">
    <source>
        <dbReference type="EMBL" id="AWH96729.1"/>
    </source>
</evidence>
<keyword evidence="3 7" id="KW-0812">Transmembrane</keyword>
<feature type="compositionally biased region" description="Basic and acidic residues" evidence="6">
    <location>
        <begin position="289"/>
        <end position="299"/>
    </location>
</feature>
<evidence type="ECO:0000256" key="4">
    <source>
        <dbReference type="ARBA" id="ARBA00022989"/>
    </source>
</evidence>
<accession>A0AAD0JT14</accession>
<proteinExistence type="inferred from homology"/>
<feature type="transmembrane region" description="Helical" evidence="7">
    <location>
        <begin position="76"/>
        <end position="100"/>
    </location>
</feature>
<feature type="region of interest" description="Disordered" evidence="6">
    <location>
        <begin position="277"/>
        <end position="309"/>
    </location>
</feature>
<feature type="transmembrane region" description="Helical" evidence="7">
    <location>
        <begin position="47"/>
        <end position="70"/>
    </location>
</feature>
<evidence type="ECO:0000256" key="2">
    <source>
        <dbReference type="ARBA" id="ARBA00006143"/>
    </source>
</evidence>
<evidence type="ECO:0000256" key="3">
    <source>
        <dbReference type="ARBA" id="ARBA00022692"/>
    </source>
</evidence>
<evidence type="ECO:0000313" key="10">
    <source>
        <dbReference type="Proteomes" id="UP000244903"/>
    </source>
</evidence>
<dbReference type="GO" id="GO:0016020">
    <property type="term" value="C:membrane"/>
    <property type="evidence" value="ECO:0007669"/>
    <property type="project" value="UniProtKB-SubCell"/>
</dbReference>
<dbReference type="Pfam" id="PF02683">
    <property type="entry name" value="DsbD_TM"/>
    <property type="match status" value="1"/>
</dbReference>
<keyword evidence="4 7" id="KW-1133">Transmembrane helix</keyword>
<evidence type="ECO:0000256" key="7">
    <source>
        <dbReference type="SAM" id="Phobius"/>
    </source>
</evidence>
<feature type="compositionally biased region" description="Basic residues" evidence="6">
    <location>
        <begin position="277"/>
        <end position="288"/>
    </location>
</feature>
<keyword evidence="5 7" id="KW-0472">Membrane</keyword>